<sequence>MNTEELKALGLNDEQVKSVMAKYGQSINAEKAKVQADLDAKTAQVTDLTEQLANRDSDIKALKKSAGDNEDLSKQLSELQDKYKADTENLNAKLNQTRFDSVLTEALSKTKARDAKDIKALLDLESIKLGEDGSLEGLDAQISTLQQEKAYLFDLGTGQSYKPAGGSGAKISSDLSAAMKQEGFNLTEFLKEQGED</sequence>
<protein>
    <submittedName>
        <fullName evidence="1">Uncharacterized protein</fullName>
    </submittedName>
</protein>
<name>A0A098CVM9_9LACT</name>
<reference evidence="1 2" key="1">
    <citation type="submission" date="2020-06" db="EMBL/GenBank/DDBJ databases">
        <title>Draft genome sequence of Lactic acid bacteria from Okinawan-style tofu.</title>
        <authorList>
            <person name="Takara I."/>
            <person name="Ikematsu S."/>
        </authorList>
    </citation>
    <scope>NUCLEOTIDE SEQUENCE [LARGE SCALE GENOMIC DNA]</scope>
    <source>
        <strain evidence="2">lg38</strain>
    </source>
</reference>
<dbReference type="InterPro" id="IPR009636">
    <property type="entry name" value="SCAF"/>
</dbReference>
<gene>
    <name evidence="1" type="ORF">ikelab_21160</name>
</gene>
<evidence type="ECO:0000313" key="1">
    <source>
        <dbReference type="EMBL" id="GFO52841.1"/>
    </source>
</evidence>
<dbReference type="Pfam" id="PF06810">
    <property type="entry name" value="Phage_scaffold"/>
    <property type="match status" value="1"/>
</dbReference>
<organism evidence="1 2">
    <name type="scientific">Lactococcus garvieae</name>
    <dbReference type="NCBI Taxonomy" id="1363"/>
    <lineage>
        <taxon>Bacteria</taxon>
        <taxon>Bacillati</taxon>
        <taxon>Bacillota</taxon>
        <taxon>Bacilli</taxon>
        <taxon>Lactobacillales</taxon>
        <taxon>Streptococcaceae</taxon>
        <taxon>Lactococcus</taxon>
    </lineage>
</organism>
<comment type="caution">
    <text evidence="1">The sequence shown here is derived from an EMBL/GenBank/DDBJ whole genome shotgun (WGS) entry which is preliminary data.</text>
</comment>
<dbReference type="AlphaFoldDB" id="A0A098CVM9"/>
<accession>A0A098CVM9</accession>
<dbReference type="EMBL" id="BLXU01000018">
    <property type="protein sequence ID" value="GFO52841.1"/>
    <property type="molecule type" value="Genomic_DNA"/>
</dbReference>
<dbReference type="Proteomes" id="UP000504756">
    <property type="component" value="Unassembled WGS sequence"/>
</dbReference>
<dbReference type="RefSeq" id="WP_040087002.1">
    <property type="nucleotide sequence ID" value="NZ_BLXU01000018.1"/>
</dbReference>
<evidence type="ECO:0000313" key="2">
    <source>
        <dbReference type="Proteomes" id="UP000504756"/>
    </source>
</evidence>
<proteinExistence type="predicted"/>